<keyword evidence="2" id="KW-1185">Reference proteome</keyword>
<dbReference type="eggNOG" id="COG5339">
    <property type="taxonomic scope" value="Bacteria"/>
</dbReference>
<proteinExistence type="predicted"/>
<evidence type="ECO:0000313" key="1">
    <source>
        <dbReference type="EMBL" id="ETI62591.1"/>
    </source>
</evidence>
<evidence type="ECO:0000313" key="2">
    <source>
        <dbReference type="Proteomes" id="UP000018857"/>
    </source>
</evidence>
<dbReference type="OrthoDB" id="6320601at2"/>
<name>W1RZH1_9GAMM</name>
<gene>
    <name evidence="1" type="ORF">D104_00765</name>
</gene>
<sequence>MKKILALVAFILVTGCVVLPKLIAPTYQENVEKLISNIDHAQGYSANIVSTESAWFGSINKVMIGFDPSQIDASLQGGTQKAELIIESHFGPLLFSNNLSVGLFATKVRFDGETLRKDLNWEENAPFYQLSILGGFTGNFQLTDAIPAFSNSEKTVQFSGYSGEGEMNNEAFTYEGTFDHAKASNAYRESKAEGFTLSVELLANLDTIMKGGFYDSMMNLSLDTLVLDADTELSGLSIGLGSALDTDTQLGSLEMSYLINGLVYGDFTANDLSLVTELDRLNNQFFLDFKHFSDGMLPNTNNSDVINKETLTFLKDNLNLLLGDKPEFNITNFSGTFPEGSFNANLSTHLADMNTPTIEDLSVPEFWLYNTVGSGAIEIDEALLQNLTERFIASKMRAPITTPQVKQHARLIIDGLLEQGLVTLENDKFLSDIAIKEGQLTINNAPFPLM</sequence>
<dbReference type="AlphaFoldDB" id="W1RZH1"/>
<dbReference type="EMBL" id="AYOZ01000001">
    <property type="protein sequence ID" value="ETI62591.1"/>
    <property type="molecule type" value="Genomic_DNA"/>
</dbReference>
<dbReference type="Pfam" id="PF06097">
    <property type="entry name" value="DUF945"/>
    <property type="match status" value="1"/>
</dbReference>
<dbReference type="InterPro" id="IPR010352">
    <property type="entry name" value="DUF945"/>
</dbReference>
<dbReference type="PROSITE" id="PS51257">
    <property type="entry name" value="PROKAR_LIPOPROTEIN"/>
    <property type="match status" value="1"/>
</dbReference>
<accession>W1RZH1</accession>
<reference evidence="1 2" key="1">
    <citation type="journal article" date="2014" name="Genome Announc.">
        <title>Draft Genome Sequence of Marinomonas sp. Strain D104, a Polycyclic Aromatic Hydrocarbon-Degrading Bacterium from the Deep-Sea Sediment of the Arctic Ocean.</title>
        <authorList>
            <person name="Dong C."/>
            <person name="Bai X."/>
            <person name="Lai Q."/>
            <person name="Xie Y."/>
            <person name="Chen X."/>
            <person name="Shao Z."/>
        </authorList>
    </citation>
    <scope>NUCLEOTIDE SEQUENCE [LARGE SCALE GENOMIC DNA]</scope>
    <source>
        <strain evidence="1 2">D104</strain>
    </source>
</reference>
<protein>
    <recommendedName>
        <fullName evidence="3">DUF945 domain-containing protein</fullName>
    </recommendedName>
</protein>
<dbReference type="RefSeq" id="WP_024022376.1">
    <property type="nucleotide sequence ID" value="NZ_AYOZ01000001.1"/>
</dbReference>
<dbReference type="Proteomes" id="UP000018857">
    <property type="component" value="Unassembled WGS sequence"/>
</dbReference>
<comment type="caution">
    <text evidence="1">The sequence shown here is derived from an EMBL/GenBank/DDBJ whole genome shotgun (WGS) entry which is preliminary data.</text>
</comment>
<organism evidence="1 2">
    <name type="scientific">Marinomonas profundimaris</name>
    <dbReference type="NCBI Taxonomy" id="1208321"/>
    <lineage>
        <taxon>Bacteria</taxon>
        <taxon>Pseudomonadati</taxon>
        <taxon>Pseudomonadota</taxon>
        <taxon>Gammaproteobacteria</taxon>
        <taxon>Oceanospirillales</taxon>
        <taxon>Oceanospirillaceae</taxon>
        <taxon>Marinomonas</taxon>
    </lineage>
</organism>
<dbReference type="STRING" id="1208321.D104_00765"/>
<dbReference type="PATRIC" id="fig|1208321.3.peg.152"/>
<evidence type="ECO:0008006" key="3">
    <source>
        <dbReference type="Google" id="ProtNLM"/>
    </source>
</evidence>